<comment type="caution">
    <text evidence="2">The sequence shown here is derived from an EMBL/GenBank/DDBJ whole genome shotgun (WGS) entry which is preliminary data.</text>
</comment>
<dbReference type="RefSeq" id="WP_101343954.1">
    <property type="nucleotide sequence ID" value="NZ_PJAI02000017.1"/>
</dbReference>
<sequence length="264" mass="29891">MVKYPNHSQSLTPNNSQGLFSAIKLKTGLQNLYLKRKWLISAFILCTCVFIYLKPQQFADLWLTRDQQGQVLFNLAYYQKASNTFSNTQWQAYSNYGAEQFNNAVTLYGQFDDVASQVAQANALAQGRNYIKARNLYQQILNENPGNIAAKTNIVIVQAIIDEVNRLSESQQVEKGDSSQELGDEPQTGDGADKKEPEAPKELEQYSAEDLLLDPSLNEMWLRDVQKNPANFLAKKFYMQQQISQYNNEKSGDDTSSNQGDTND</sequence>
<feature type="region of interest" description="Disordered" evidence="1">
    <location>
        <begin position="244"/>
        <end position="264"/>
    </location>
</feature>
<keyword evidence="3" id="KW-1185">Reference proteome</keyword>
<dbReference type="Proteomes" id="UP000815846">
    <property type="component" value="Unassembled WGS sequence"/>
</dbReference>
<evidence type="ECO:0000313" key="2">
    <source>
        <dbReference type="EMBL" id="TYK64850.1"/>
    </source>
</evidence>
<organism evidence="2 3">
    <name type="scientific">Colwellia echini</name>
    <dbReference type="NCBI Taxonomy" id="1982103"/>
    <lineage>
        <taxon>Bacteria</taxon>
        <taxon>Pseudomonadati</taxon>
        <taxon>Pseudomonadota</taxon>
        <taxon>Gammaproteobacteria</taxon>
        <taxon>Alteromonadales</taxon>
        <taxon>Colwelliaceae</taxon>
        <taxon>Colwellia</taxon>
    </lineage>
</organism>
<feature type="compositionally biased region" description="Basic and acidic residues" evidence="1">
    <location>
        <begin position="191"/>
        <end position="204"/>
    </location>
</feature>
<feature type="region of interest" description="Disordered" evidence="1">
    <location>
        <begin position="170"/>
        <end position="210"/>
    </location>
</feature>
<name>A0ABY3MUG1_9GAMM</name>
<evidence type="ECO:0000313" key="3">
    <source>
        <dbReference type="Proteomes" id="UP000815846"/>
    </source>
</evidence>
<gene>
    <name evidence="2" type="ORF">CWS31_013615</name>
</gene>
<proteinExistence type="predicted"/>
<dbReference type="InterPro" id="IPR011990">
    <property type="entry name" value="TPR-like_helical_dom_sf"/>
</dbReference>
<reference evidence="2 3" key="1">
    <citation type="submission" date="2019-08" db="EMBL/GenBank/DDBJ databases">
        <title>Microbe sample from Colwellia echini.</title>
        <authorList>
            <person name="Christiansen L."/>
            <person name="Pathiraja D."/>
            <person name="Schultz-Johansen M."/>
            <person name="Choi I.-G."/>
            <person name="Stougaard P."/>
        </authorList>
    </citation>
    <scope>NUCLEOTIDE SEQUENCE [LARGE SCALE GENOMIC DNA]</scope>
    <source>
        <strain evidence="2 3">A3</strain>
    </source>
</reference>
<protein>
    <submittedName>
        <fullName evidence="2">Uncharacterized protein</fullName>
    </submittedName>
</protein>
<accession>A0ABY3MUG1</accession>
<dbReference type="EMBL" id="PJAI02000017">
    <property type="protein sequence ID" value="TYK64850.1"/>
    <property type="molecule type" value="Genomic_DNA"/>
</dbReference>
<dbReference type="SUPFAM" id="SSF48452">
    <property type="entry name" value="TPR-like"/>
    <property type="match status" value="1"/>
</dbReference>
<evidence type="ECO:0000256" key="1">
    <source>
        <dbReference type="SAM" id="MobiDB-lite"/>
    </source>
</evidence>